<evidence type="ECO:0000313" key="3">
    <source>
        <dbReference type="Proteomes" id="UP001597229"/>
    </source>
</evidence>
<dbReference type="Proteomes" id="UP001597229">
    <property type="component" value="Unassembled WGS sequence"/>
</dbReference>
<accession>A0ABW3W491</accession>
<proteinExistence type="predicted"/>
<dbReference type="RefSeq" id="WP_367921104.1">
    <property type="nucleotide sequence ID" value="NZ_BAABAC010000040.1"/>
</dbReference>
<sequence length="429" mass="44445">MASVLLTPLTGGNGIALTSARPGPDLAAAGWSETEYAASGVAAAADPALGSAEFTTRVVVRGPESAPASGTLVVEWLNVSSGADAAPDWTFVADELVRRGHAWAGVSAQYNGVASGAATVAVEGVALQGLTGVDPVRYGDLHHPGDAYAYGIFTEIARELAALTGADRVLAMGESQSAYLLTTYVNEVHARERLFDGFLIHSRGDVAAPLGEAGRGIDLIEARAGTATTIREDVGVPVIVLQTEGDLLGRLNFLPARQPDGPLLRVWEVAGAAHADIFQIGEFEAFLGCPDPVNRGQQAYVARAALRHLDAWARGGDAPPSAPPLEIVDGAFVRDDLGIVRGGVRTPVVDAPADVVSGTAGPGASVICGLFGRTTPLPAGAWDRLWPSHDDYLAAYERATDAAIAAGFVVPEDRADVLGEARPRPRGRS</sequence>
<feature type="domain" description="Alpha/beta hydrolase" evidence="1">
    <location>
        <begin position="7"/>
        <end position="417"/>
    </location>
</feature>
<dbReference type="Pfam" id="PF20091">
    <property type="entry name" value="Abhydrolase_10"/>
    <property type="match status" value="1"/>
</dbReference>
<dbReference type="InterPro" id="IPR045394">
    <property type="entry name" value="Abhydrolase_dom"/>
</dbReference>
<evidence type="ECO:0000259" key="1">
    <source>
        <dbReference type="Pfam" id="PF20091"/>
    </source>
</evidence>
<organism evidence="2 3">
    <name type="scientific">Nocardioides ginsengisoli</name>
    <dbReference type="NCBI Taxonomy" id="363868"/>
    <lineage>
        <taxon>Bacteria</taxon>
        <taxon>Bacillati</taxon>
        <taxon>Actinomycetota</taxon>
        <taxon>Actinomycetes</taxon>
        <taxon>Propionibacteriales</taxon>
        <taxon>Nocardioidaceae</taxon>
        <taxon>Nocardioides</taxon>
    </lineage>
</organism>
<gene>
    <name evidence="2" type="ORF">ACFQ3F_19165</name>
</gene>
<keyword evidence="3" id="KW-1185">Reference proteome</keyword>
<evidence type="ECO:0000313" key="2">
    <source>
        <dbReference type="EMBL" id="MFD1249925.1"/>
    </source>
</evidence>
<keyword evidence="2" id="KW-0378">Hydrolase</keyword>
<protein>
    <submittedName>
        <fullName evidence="2">Alpha/beta hydrolase domain-containing protein</fullName>
    </submittedName>
</protein>
<dbReference type="EMBL" id="JBHTLX010000023">
    <property type="protein sequence ID" value="MFD1249925.1"/>
    <property type="molecule type" value="Genomic_DNA"/>
</dbReference>
<reference evidence="3" key="1">
    <citation type="journal article" date="2019" name="Int. J. Syst. Evol. Microbiol.">
        <title>The Global Catalogue of Microorganisms (GCM) 10K type strain sequencing project: providing services to taxonomists for standard genome sequencing and annotation.</title>
        <authorList>
            <consortium name="The Broad Institute Genomics Platform"/>
            <consortium name="The Broad Institute Genome Sequencing Center for Infectious Disease"/>
            <person name="Wu L."/>
            <person name="Ma J."/>
        </authorList>
    </citation>
    <scope>NUCLEOTIDE SEQUENCE [LARGE SCALE GENOMIC DNA]</scope>
    <source>
        <strain evidence="3">CCUG 52478</strain>
    </source>
</reference>
<dbReference type="GO" id="GO:0016787">
    <property type="term" value="F:hydrolase activity"/>
    <property type="evidence" value="ECO:0007669"/>
    <property type="project" value="UniProtKB-KW"/>
</dbReference>
<name>A0ABW3W491_9ACTN</name>
<comment type="caution">
    <text evidence="2">The sequence shown here is derived from an EMBL/GenBank/DDBJ whole genome shotgun (WGS) entry which is preliminary data.</text>
</comment>